<dbReference type="AlphaFoldDB" id="A0A8R1HL52"/>
<proteinExistence type="predicted"/>
<dbReference type="EnsemblMetazoa" id="CJA04782.1">
    <property type="protein sequence ID" value="CJA04782.1"/>
    <property type="gene ID" value="WBGene00123984"/>
</dbReference>
<sequence>MSVHHSKHRNRSESEAVSKGGGPDLLLKANEETASDGSGSNSLLKSVEENKSGSVQAKSRSHRILKIKLKKSENEIEFEEPLMSSQEQENGRQRTWTKLSSEEDEGLSYYETQRAKMIETYRKKYLASDKAADLRAMGITE</sequence>
<reference evidence="3" key="1">
    <citation type="submission" date="2010-08" db="EMBL/GenBank/DDBJ databases">
        <authorList>
            <consortium name="Caenorhabditis japonica Sequencing Consortium"/>
            <person name="Wilson R.K."/>
        </authorList>
    </citation>
    <scope>NUCLEOTIDE SEQUENCE [LARGE SCALE GENOMIC DNA]</scope>
    <source>
        <strain evidence="3">DF5081</strain>
    </source>
</reference>
<dbReference type="Proteomes" id="UP000005237">
    <property type="component" value="Unassembled WGS sequence"/>
</dbReference>
<name>A0A8R1HL52_CAEJA</name>
<evidence type="ECO:0000313" key="2">
    <source>
        <dbReference type="EnsemblMetazoa" id="CJA04782.1"/>
    </source>
</evidence>
<feature type="compositionally biased region" description="Basic residues" evidence="1">
    <location>
        <begin position="1"/>
        <end position="10"/>
    </location>
</feature>
<evidence type="ECO:0000256" key="1">
    <source>
        <dbReference type="SAM" id="MobiDB-lite"/>
    </source>
</evidence>
<feature type="region of interest" description="Disordered" evidence="1">
    <location>
        <begin position="78"/>
        <end position="105"/>
    </location>
</feature>
<keyword evidence="3" id="KW-1185">Reference proteome</keyword>
<feature type="compositionally biased region" description="Polar residues" evidence="1">
    <location>
        <begin position="35"/>
        <end position="44"/>
    </location>
</feature>
<organism evidence="2 3">
    <name type="scientific">Caenorhabditis japonica</name>
    <dbReference type="NCBI Taxonomy" id="281687"/>
    <lineage>
        <taxon>Eukaryota</taxon>
        <taxon>Metazoa</taxon>
        <taxon>Ecdysozoa</taxon>
        <taxon>Nematoda</taxon>
        <taxon>Chromadorea</taxon>
        <taxon>Rhabditida</taxon>
        <taxon>Rhabditina</taxon>
        <taxon>Rhabditomorpha</taxon>
        <taxon>Rhabditoidea</taxon>
        <taxon>Rhabditidae</taxon>
        <taxon>Peloderinae</taxon>
        <taxon>Caenorhabditis</taxon>
    </lineage>
</organism>
<reference evidence="2" key="2">
    <citation type="submission" date="2022-06" db="UniProtKB">
        <authorList>
            <consortium name="EnsemblMetazoa"/>
        </authorList>
    </citation>
    <scope>IDENTIFICATION</scope>
    <source>
        <strain evidence="2">DF5081</strain>
    </source>
</reference>
<protein>
    <submittedName>
        <fullName evidence="2">Uncharacterized protein</fullName>
    </submittedName>
</protein>
<accession>A0A8R1HL52</accession>
<feature type="region of interest" description="Disordered" evidence="1">
    <location>
        <begin position="1"/>
        <end position="63"/>
    </location>
</feature>
<evidence type="ECO:0000313" key="3">
    <source>
        <dbReference type="Proteomes" id="UP000005237"/>
    </source>
</evidence>
<feature type="compositionally biased region" description="Polar residues" evidence="1">
    <location>
        <begin position="83"/>
        <end position="99"/>
    </location>
</feature>